<evidence type="ECO:0008006" key="3">
    <source>
        <dbReference type="Google" id="ProtNLM"/>
    </source>
</evidence>
<dbReference type="STRING" id="1672749.BJF92_16580"/>
<proteinExistence type="predicted"/>
<evidence type="ECO:0000313" key="1">
    <source>
        <dbReference type="EMBL" id="OLP55017.1"/>
    </source>
</evidence>
<dbReference type="EMBL" id="MKIO01000030">
    <property type="protein sequence ID" value="OLP55017.1"/>
    <property type="molecule type" value="Genomic_DNA"/>
</dbReference>
<dbReference type="RefSeq" id="WP_075635056.1">
    <property type="nucleotide sequence ID" value="NZ_MKIO01000030.1"/>
</dbReference>
<gene>
    <name evidence="1" type="ORF">BJF92_16580</name>
</gene>
<comment type="caution">
    <text evidence="1">The sequence shown here is derived from an EMBL/GenBank/DDBJ whole genome shotgun (WGS) entry which is preliminary data.</text>
</comment>
<dbReference type="OrthoDB" id="9806367at2"/>
<name>A0A1Q9AIH8_9HYPH</name>
<evidence type="ECO:0000313" key="2">
    <source>
        <dbReference type="Proteomes" id="UP000186143"/>
    </source>
</evidence>
<dbReference type="InterPro" id="IPR021335">
    <property type="entry name" value="DUF2948"/>
</dbReference>
<dbReference type="Pfam" id="PF11164">
    <property type="entry name" value="DUF2948"/>
    <property type="match status" value="1"/>
</dbReference>
<reference evidence="1 2" key="1">
    <citation type="submission" date="2016-09" db="EMBL/GenBank/DDBJ databases">
        <title>Rhizobium sp. nov., a novel species isolated from the rice rhizosphere.</title>
        <authorList>
            <person name="Zhao J."/>
            <person name="Zhang X."/>
        </authorList>
    </citation>
    <scope>NUCLEOTIDE SEQUENCE [LARGE SCALE GENOMIC DNA]</scope>
    <source>
        <strain evidence="1 2">MH17</strain>
    </source>
</reference>
<sequence>MDALKLMALDDEDLSVVSAHVQDAVFKLEGIAYRPAQGLFTLVVNRFVWEKALRSAKTFERRRAAIGFKRVRAVRSIHLDRADKEAVHVLLAIRFEKAGEGPDGTIELLLAGGATIALDVECIEAQLAETGGVWETASRPRHLLEGHPEQA</sequence>
<dbReference type="AlphaFoldDB" id="A0A1Q9AIH8"/>
<dbReference type="Proteomes" id="UP000186143">
    <property type="component" value="Unassembled WGS sequence"/>
</dbReference>
<accession>A0A1Q9AIH8</accession>
<protein>
    <recommendedName>
        <fullName evidence="3">DUF2948 family protein</fullName>
    </recommendedName>
</protein>
<organism evidence="1 2">
    <name type="scientific">Xaviernesmea rhizosphaerae</name>
    <dbReference type="NCBI Taxonomy" id="1672749"/>
    <lineage>
        <taxon>Bacteria</taxon>
        <taxon>Pseudomonadati</taxon>
        <taxon>Pseudomonadota</taxon>
        <taxon>Alphaproteobacteria</taxon>
        <taxon>Hyphomicrobiales</taxon>
        <taxon>Rhizobiaceae</taxon>
        <taxon>Rhizobium/Agrobacterium group</taxon>
        <taxon>Xaviernesmea</taxon>
    </lineage>
</organism>